<keyword evidence="5" id="KW-0418">Kinase</keyword>
<evidence type="ECO:0000256" key="3">
    <source>
        <dbReference type="ARBA" id="ARBA00022553"/>
    </source>
</evidence>
<dbReference type="EC" id="2.7.13.3" evidence="2"/>
<evidence type="ECO:0000259" key="6">
    <source>
        <dbReference type="PROSITE" id="PS50109"/>
    </source>
</evidence>
<dbReference type="AlphaFoldDB" id="A0A5R9L531"/>
<dbReference type="PROSITE" id="PS50109">
    <property type="entry name" value="HIS_KIN"/>
    <property type="match status" value="1"/>
</dbReference>
<evidence type="ECO:0000313" key="7">
    <source>
        <dbReference type="EMBL" id="TLV03469.1"/>
    </source>
</evidence>
<protein>
    <recommendedName>
        <fullName evidence="2">histidine kinase</fullName>
        <ecNumber evidence="2">2.7.13.3</ecNumber>
    </recommendedName>
</protein>
<evidence type="ECO:0000313" key="8">
    <source>
        <dbReference type="Proteomes" id="UP000306402"/>
    </source>
</evidence>
<evidence type="ECO:0000256" key="4">
    <source>
        <dbReference type="ARBA" id="ARBA00022679"/>
    </source>
</evidence>
<keyword evidence="4" id="KW-0808">Transferase</keyword>
<dbReference type="RefSeq" id="WP_138364677.1">
    <property type="nucleotide sequence ID" value="NZ_VCEJ01000002.1"/>
</dbReference>
<dbReference type="InterPro" id="IPR036890">
    <property type="entry name" value="HATPase_C_sf"/>
</dbReference>
<dbReference type="Proteomes" id="UP000306402">
    <property type="component" value="Unassembled WGS sequence"/>
</dbReference>
<dbReference type="GO" id="GO:0000155">
    <property type="term" value="F:phosphorelay sensor kinase activity"/>
    <property type="evidence" value="ECO:0007669"/>
    <property type="project" value="InterPro"/>
</dbReference>
<dbReference type="InterPro" id="IPR005467">
    <property type="entry name" value="His_kinase_dom"/>
</dbReference>
<dbReference type="Gene3D" id="3.30.450.40">
    <property type="match status" value="1"/>
</dbReference>
<dbReference type="SUPFAM" id="SSF55874">
    <property type="entry name" value="ATPase domain of HSP90 chaperone/DNA topoisomerase II/histidine kinase"/>
    <property type="match status" value="1"/>
</dbReference>
<evidence type="ECO:0000256" key="5">
    <source>
        <dbReference type="ARBA" id="ARBA00022777"/>
    </source>
</evidence>
<evidence type="ECO:0000256" key="2">
    <source>
        <dbReference type="ARBA" id="ARBA00012438"/>
    </source>
</evidence>
<organism evidence="7 8">
    <name type="scientific">Dyadobacter luticola</name>
    <dbReference type="NCBI Taxonomy" id="1979387"/>
    <lineage>
        <taxon>Bacteria</taxon>
        <taxon>Pseudomonadati</taxon>
        <taxon>Bacteroidota</taxon>
        <taxon>Cytophagia</taxon>
        <taxon>Cytophagales</taxon>
        <taxon>Spirosomataceae</taxon>
        <taxon>Dyadobacter</taxon>
    </lineage>
</organism>
<dbReference type="Gene3D" id="3.30.565.10">
    <property type="entry name" value="Histidine kinase-like ATPase, C-terminal domain"/>
    <property type="match status" value="1"/>
</dbReference>
<dbReference type="InterPro" id="IPR052162">
    <property type="entry name" value="Sensor_kinase/Photoreceptor"/>
</dbReference>
<reference evidence="7 8" key="1">
    <citation type="submission" date="2019-05" db="EMBL/GenBank/DDBJ databases">
        <authorList>
            <person name="Qu J.-H."/>
        </authorList>
    </citation>
    <scope>NUCLEOTIDE SEQUENCE [LARGE SCALE GENOMIC DNA]</scope>
    <source>
        <strain evidence="7 8">T17</strain>
    </source>
</reference>
<feature type="domain" description="Histidine kinase" evidence="6">
    <location>
        <begin position="187"/>
        <end position="412"/>
    </location>
</feature>
<dbReference type="PANTHER" id="PTHR43304">
    <property type="entry name" value="PHYTOCHROME-LIKE PROTEIN CPH1"/>
    <property type="match status" value="1"/>
</dbReference>
<dbReference type="SMART" id="SM00065">
    <property type="entry name" value="GAF"/>
    <property type="match status" value="1"/>
</dbReference>
<proteinExistence type="predicted"/>
<name>A0A5R9L531_9BACT</name>
<dbReference type="InterPro" id="IPR036097">
    <property type="entry name" value="HisK_dim/P_sf"/>
</dbReference>
<dbReference type="OrthoDB" id="9766459at2"/>
<dbReference type="InterPro" id="IPR029016">
    <property type="entry name" value="GAF-like_dom_sf"/>
</dbReference>
<dbReference type="PANTHER" id="PTHR43304:SF1">
    <property type="entry name" value="PAC DOMAIN-CONTAINING PROTEIN"/>
    <property type="match status" value="1"/>
</dbReference>
<dbReference type="SMART" id="SM00387">
    <property type="entry name" value="HATPase_c"/>
    <property type="match status" value="1"/>
</dbReference>
<dbReference type="InterPro" id="IPR003018">
    <property type="entry name" value="GAF"/>
</dbReference>
<gene>
    <name evidence="7" type="ORF">FEN17_07650</name>
</gene>
<accession>A0A5R9L531</accession>
<dbReference type="PRINTS" id="PR00344">
    <property type="entry name" value="BCTRLSENSOR"/>
</dbReference>
<comment type="caution">
    <text evidence="7">The sequence shown here is derived from an EMBL/GenBank/DDBJ whole genome shotgun (WGS) entry which is preliminary data.</text>
</comment>
<dbReference type="EMBL" id="VCEJ01000002">
    <property type="protein sequence ID" value="TLV03469.1"/>
    <property type="molecule type" value="Genomic_DNA"/>
</dbReference>
<keyword evidence="8" id="KW-1185">Reference proteome</keyword>
<dbReference type="SUPFAM" id="SSF47384">
    <property type="entry name" value="Homodimeric domain of signal transducing histidine kinase"/>
    <property type="match status" value="1"/>
</dbReference>
<sequence length="412" mass="46188">MEELEDVYQKDIDRVRQISIIPTMLDVICKTTGMGFAAVARVTDTRWITCSVRDDIQFGLVPGSELSIETTICNEIRDSIQPVVIDSVQDDIMFCNHHTPALYGFQSYISYPIILKTGEFFGTLCAIDPKPRQLKDVAITGMFTAFTDLISFHLQQIELLEKSGNTVKTLNRQLNNSLYENRQFRHISSHTLQEPLRKLRVFSGMLVESLRSNDAGKAELLALRINRGAERFSTLIRDLVSFSNLDEQDAVFELTDIDLLVRNMITDINEQLTLKDATVEIGTLPQIVAIPAQMDQLFRHLIDNSVKFSRRNEPLQLAITSRDYIPSSKEKALLLSKEYVEISVRDNGMGIDSSQLDAIFNIFAQLPSEHLLDGVGIGLSICKKIVLNHAGLISVNSKVGEGTTISIVLPIE</sequence>
<dbReference type="Pfam" id="PF01590">
    <property type="entry name" value="GAF"/>
    <property type="match status" value="1"/>
</dbReference>
<dbReference type="Pfam" id="PF02518">
    <property type="entry name" value="HATPase_c"/>
    <property type="match status" value="1"/>
</dbReference>
<evidence type="ECO:0000256" key="1">
    <source>
        <dbReference type="ARBA" id="ARBA00000085"/>
    </source>
</evidence>
<dbReference type="SUPFAM" id="SSF55781">
    <property type="entry name" value="GAF domain-like"/>
    <property type="match status" value="1"/>
</dbReference>
<comment type="catalytic activity">
    <reaction evidence="1">
        <text>ATP + protein L-histidine = ADP + protein N-phospho-L-histidine.</text>
        <dbReference type="EC" id="2.7.13.3"/>
    </reaction>
</comment>
<dbReference type="InterPro" id="IPR003594">
    <property type="entry name" value="HATPase_dom"/>
</dbReference>
<dbReference type="Gene3D" id="1.10.287.130">
    <property type="match status" value="1"/>
</dbReference>
<dbReference type="InterPro" id="IPR004358">
    <property type="entry name" value="Sig_transdc_His_kin-like_C"/>
</dbReference>
<keyword evidence="3" id="KW-0597">Phosphoprotein</keyword>